<gene>
    <name evidence="3" type="ordered locus">PECL_1549</name>
</gene>
<evidence type="ECO:0000313" key="4">
    <source>
        <dbReference type="Proteomes" id="UP000005444"/>
    </source>
</evidence>
<feature type="domain" description="Flavodoxin-like fold" evidence="2">
    <location>
        <begin position="1"/>
        <end position="150"/>
    </location>
</feature>
<dbReference type="GO" id="GO:0010181">
    <property type="term" value="F:FMN binding"/>
    <property type="evidence" value="ECO:0007669"/>
    <property type="project" value="TreeGrafter"/>
</dbReference>
<dbReference type="STRING" id="701521.PECL_1549"/>
<dbReference type="InterPro" id="IPR029039">
    <property type="entry name" value="Flavoprotein-like_sf"/>
</dbReference>
<dbReference type="EMBL" id="CP003137">
    <property type="protein sequence ID" value="AEV95767.1"/>
    <property type="molecule type" value="Genomic_DNA"/>
</dbReference>
<dbReference type="GO" id="GO:0003955">
    <property type="term" value="F:NAD(P)H dehydrogenase (quinone) activity"/>
    <property type="evidence" value="ECO:0007669"/>
    <property type="project" value="TreeGrafter"/>
</dbReference>
<dbReference type="Proteomes" id="UP000005444">
    <property type="component" value="Chromosome"/>
</dbReference>
<dbReference type="PANTHER" id="PTHR47307">
    <property type="entry name" value="GLUTATHIONE-REGULATED POTASSIUM-EFFLUX SYSTEM ANCILLARY PROTEIN KEFG"/>
    <property type="match status" value="1"/>
</dbReference>
<dbReference type="InterPro" id="IPR046980">
    <property type="entry name" value="KefG/KefF"/>
</dbReference>
<name>G8PAH8_PEDCP</name>
<dbReference type="Pfam" id="PF02525">
    <property type="entry name" value="Flavodoxin_2"/>
    <property type="match status" value="1"/>
</dbReference>
<proteinExistence type="predicted"/>
<dbReference type="InterPro" id="IPR003680">
    <property type="entry name" value="Flavodoxin_fold"/>
</dbReference>
<accession>G8PAH8</accession>
<evidence type="ECO:0000256" key="1">
    <source>
        <dbReference type="ARBA" id="ARBA00023002"/>
    </source>
</evidence>
<reference evidence="3 4" key="1">
    <citation type="journal article" date="2012" name="J. Bacteriol.">
        <title>Complete Genome Sequence of the Beer Spoilage Organism Pediococcus claussenii ATCC BAA-344T.</title>
        <authorList>
            <person name="Pittet V."/>
            <person name="Abegunde T."/>
            <person name="Marfleet T."/>
            <person name="Haakensen M."/>
            <person name="Morrow K."/>
            <person name="Jayaprakash T."/>
            <person name="Schroeder K."/>
            <person name="Trost B."/>
            <person name="Byrns S."/>
            <person name="Bergsveinson J."/>
            <person name="Kusalik A."/>
            <person name="Ziola B."/>
        </authorList>
    </citation>
    <scope>NUCLEOTIDE SEQUENCE [LARGE SCALE GENOMIC DNA]</scope>
    <source>
        <strain evidence="3 4">ATCC BAA-344</strain>
    </source>
</reference>
<dbReference type="SUPFAM" id="SSF52218">
    <property type="entry name" value="Flavoproteins"/>
    <property type="match status" value="1"/>
</dbReference>
<keyword evidence="1" id="KW-0560">Oxidoreductase</keyword>
<sequence length="226" mass="26257">MKTLILIAHPEIENSTTQKFFQTSLVNFENITYHPISIPINIEEEQQLLRSNDRIILQFPLFWYSAPALLKTWQDTVLSTSFINRASLKGKELGIVVTTGSAKKDFGAGNPERFTISEILRPYEAMANKAMMSYLPPLPVYQFLYMKPINQQRLLVDYQQYVTNPNFSHFNGQVSWFKKQIQKKITTQDSKNTSTLETILDTISQNQEELDDLRWNLDQIKKDDDN</sequence>
<evidence type="ECO:0000313" key="3">
    <source>
        <dbReference type="EMBL" id="AEV95767.1"/>
    </source>
</evidence>
<dbReference type="GO" id="GO:0009055">
    <property type="term" value="F:electron transfer activity"/>
    <property type="evidence" value="ECO:0007669"/>
    <property type="project" value="TreeGrafter"/>
</dbReference>
<dbReference type="PANTHER" id="PTHR47307:SF1">
    <property type="entry name" value="GLUTATHIONE-REGULATED POTASSIUM-EFFLUX SYSTEM ANCILLARY PROTEIN KEFG"/>
    <property type="match status" value="1"/>
</dbReference>
<dbReference type="PATRIC" id="fig|701521.8.peg.1451"/>
<evidence type="ECO:0000259" key="2">
    <source>
        <dbReference type="Pfam" id="PF02525"/>
    </source>
</evidence>
<protein>
    <submittedName>
        <fullName evidence="3">NADPH-quinone reductase</fullName>
    </submittedName>
</protein>
<dbReference type="KEGG" id="pce:PECL_1549"/>
<dbReference type="AlphaFoldDB" id="G8PAH8"/>
<keyword evidence="4" id="KW-1185">Reference proteome</keyword>
<organism evidence="3 4">
    <name type="scientific">Pediococcus claussenii (strain ATCC BAA-344 / DSM 14800 / JCM 18046 / KCTC 3811 / LMG 21948 / P06)</name>
    <dbReference type="NCBI Taxonomy" id="701521"/>
    <lineage>
        <taxon>Bacteria</taxon>
        <taxon>Bacillati</taxon>
        <taxon>Bacillota</taxon>
        <taxon>Bacilli</taxon>
        <taxon>Lactobacillales</taxon>
        <taxon>Lactobacillaceae</taxon>
        <taxon>Pediococcus</taxon>
    </lineage>
</organism>
<dbReference type="Gene3D" id="3.40.50.360">
    <property type="match status" value="1"/>
</dbReference>
<dbReference type="eggNOG" id="COG2249">
    <property type="taxonomic scope" value="Bacteria"/>
</dbReference>
<dbReference type="HOGENOM" id="CLU_058643_0_0_9"/>
<dbReference type="RefSeq" id="WP_014215961.1">
    <property type="nucleotide sequence ID" value="NC_016605.1"/>
</dbReference>